<keyword evidence="2" id="KW-0813">Transport</keyword>
<feature type="transmembrane region" description="Helical" evidence="6">
    <location>
        <begin position="373"/>
        <end position="393"/>
    </location>
</feature>
<evidence type="ECO:0000313" key="7">
    <source>
        <dbReference type="EMBL" id="KAF2646283.1"/>
    </source>
</evidence>
<dbReference type="Gene3D" id="1.20.1740.10">
    <property type="entry name" value="Amino acid/polyamine transporter I"/>
    <property type="match status" value="1"/>
</dbReference>
<evidence type="ECO:0000256" key="2">
    <source>
        <dbReference type="ARBA" id="ARBA00022448"/>
    </source>
</evidence>
<protein>
    <submittedName>
        <fullName evidence="7">GABA permease</fullName>
    </submittedName>
</protein>
<feature type="transmembrane region" description="Helical" evidence="6">
    <location>
        <begin position="399"/>
        <end position="420"/>
    </location>
</feature>
<feature type="transmembrane region" description="Helical" evidence="6">
    <location>
        <begin position="473"/>
        <end position="491"/>
    </location>
</feature>
<dbReference type="Pfam" id="PF13520">
    <property type="entry name" value="AA_permease_2"/>
    <property type="match status" value="1"/>
</dbReference>
<dbReference type="Proteomes" id="UP000799753">
    <property type="component" value="Unassembled WGS sequence"/>
</dbReference>
<keyword evidence="4 6" id="KW-1133">Transmembrane helix</keyword>
<comment type="subcellular location">
    <subcellularLocation>
        <location evidence="1">Membrane</location>
        <topology evidence="1">Multi-pass membrane protein</topology>
    </subcellularLocation>
</comment>
<feature type="transmembrane region" description="Helical" evidence="6">
    <location>
        <begin position="270"/>
        <end position="295"/>
    </location>
</feature>
<dbReference type="PANTHER" id="PTHR45649:SF8">
    <property type="entry name" value="PERMEASE, PUTATIVE-RELATED"/>
    <property type="match status" value="1"/>
</dbReference>
<feature type="transmembrane region" description="Helical" evidence="6">
    <location>
        <begin position="440"/>
        <end position="461"/>
    </location>
</feature>
<dbReference type="PIRSF" id="PIRSF006060">
    <property type="entry name" value="AA_transporter"/>
    <property type="match status" value="1"/>
</dbReference>
<feature type="transmembrane region" description="Helical" evidence="6">
    <location>
        <begin position="315"/>
        <end position="335"/>
    </location>
</feature>
<evidence type="ECO:0000256" key="1">
    <source>
        <dbReference type="ARBA" id="ARBA00004141"/>
    </source>
</evidence>
<sequence length="523" mass="56359">MASPQEPEKKVFDESIGDDAVLEQLGYTQELKRSFGLMGMVGFSFSIVTCWTALSGVLTIGVQSGGPPVMIWGWVAVCLFALTVAYSMAEMCSAYPVAGGQYSWVAILAPRQWARGASYVCGWFMLIGILAMGATNNFIAANFCIGIAQLNHPGYTIERWHTVLVAYLIAFIAASSNIFISSSLNKISKFILCWNIASFFICFITILATNKEKQSASYVFGEFQNMSGFNAPYGAILGLIQSAFGMCCYDAPSHMTEEIKNARKQAPRAIVMSVYIGAVTGFVFLISLCFCMGDLESTASTATGVPVIAIFYHSTKSVGGASALASLIAVIALVCSNSLMAEGSRAVYAFARDHGLPFSQTFSSISSKRQVPVNAILLTSLVQIAFNSIYFGTTTGFETVITIATSGFYLSYAMPLFARISARVTGKKHRLEGPYSLGRYGLALNLIGFLFLVFFSITFTFPSVNPVDSENMNYTSAAIGVVMLISVVTWLTTGRKRFTGPTDGELLDVGGREEVTATEPKAA</sequence>
<proteinExistence type="predicted"/>
<dbReference type="InterPro" id="IPR004840">
    <property type="entry name" value="Amino_acid_permease_CS"/>
</dbReference>
<organism evidence="7 8">
    <name type="scientific">Massarina eburnea CBS 473.64</name>
    <dbReference type="NCBI Taxonomy" id="1395130"/>
    <lineage>
        <taxon>Eukaryota</taxon>
        <taxon>Fungi</taxon>
        <taxon>Dikarya</taxon>
        <taxon>Ascomycota</taxon>
        <taxon>Pezizomycotina</taxon>
        <taxon>Dothideomycetes</taxon>
        <taxon>Pleosporomycetidae</taxon>
        <taxon>Pleosporales</taxon>
        <taxon>Massarineae</taxon>
        <taxon>Massarinaceae</taxon>
        <taxon>Massarina</taxon>
    </lineage>
</organism>
<accession>A0A6A6SHX6</accession>
<name>A0A6A6SHX6_9PLEO</name>
<dbReference type="EMBL" id="MU006776">
    <property type="protein sequence ID" value="KAF2646283.1"/>
    <property type="molecule type" value="Genomic_DNA"/>
</dbReference>
<keyword evidence="8" id="KW-1185">Reference proteome</keyword>
<keyword evidence="3 6" id="KW-0812">Transmembrane</keyword>
<dbReference type="PANTHER" id="PTHR45649">
    <property type="entry name" value="AMINO-ACID PERMEASE BAT1"/>
    <property type="match status" value="1"/>
</dbReference>
<reference evidence="7" key="1">
    <citation type="journal article" date="2020" name="Stud. Mycol.">
        <title>101 Dothideomycetes genomes: a test case for predicting lifestyles and emergence of pathogens.</title>
        <authorList>
            <person name="Haridas S."/>
            <person name="Albert R."/>
            <person name="Binder M."/>
            <person name="Bloem J."/>
            <person name="Labutti K."/>
            <person name="Salamov A."/>
            <person name="Andreopoulos B."/>
            <person name="Baker S."/>
            <person name="Barry K."/>
            <person name="Bills G."/>
            <person name="Bluhm B."/>
            <person name="Cannon C."/>
            <person name="Castanera R."/>
            <person name="Culley D."/>
            <person name="Daum C."/>
            <person name="Ezra D."/>
            <person name="Gonzalez J."/>
            <person name="Henrissat B."/>
            <person name="Kuo A."/>
            <person name="Liang C."/>
            <person name="Lipzen A."/>
            <person name="Lutzoni F."/>
            <person name="Magnuson J."/>
            <person name="Mondo S."/>
            <person name="Nolan M."/>
            <person name="Ohm R."/>
            <person name="Pangilinan J."/>
            <person name="Park H.-J."/>
            <person name="Ramirez L."/>
            <person name="Alfaro M."/>
            <person name="Sun H."/>
            <person name="Tritt A."/>
            <person name="Yoshinaga Y."/>
            <person name="Zwiers L.-H."/>
            <person name="Turgeon B."/>
            <person name="Goodwin S."/>
            <person name="Spatafora J."/>
            <person name="Crous P."/>
            <person name="Grigoriev I."/>
        </authorList>
    </citation>
    <scope>NUCLEOTIDE SEQUENCE</scope>
    <source>
        <strain evidence="7">CBS 473.64</strain>
    </source>
</reference>
<evidence type="ECO:0000313" key="8">
    <source>
        <dbReference type="Proteomes" id="UP000799753"/>
    </source>
</evidence>
<evidence type="ECO:0000256" key="5">
    <source>
        <dbReference type="ARBA" id="ARBA00023136"/>
    </source>
</evidence>
<keyword evidence="5 6" id="KW-0472">Membrane</keyword>
<dbReference type="InterPro" id="IPR002293">
    <property type="entry name" value="AA/rel_permease1"/>
</dbReference>
<feature type="transmembrane region" description="Helical" evidence="6">
    <location>
        <begin position="35"/>
        <end position="57"/>
    </location>
</feature>
<feature type="transmembrane region" description="Helical" evidence="6">
    <location>
        <begin position="229"/>
        <end position="249"/>
    </location>
</feature>
<dbReference type="GO" id="GO:0022857">
    <property type="term" value="F:transmembrane transporter activity"/>
    <property type="evidence" value="ECO:0007669"/>
    <property type="project" value="InterPro"/>
</dbReference>
<feature type="transmembrane region" description="Helical" evidence="6">
    <location>
        <begin position="120"/>
        <end position="148"/>
    </location>
</feature>
<dbReference type="AlphaFoldDB" id="A0A6A6SHX6"/>
<dbReference type="GO" id="GO:0006865">
    <property type="term" value="P:amino acid transport"/>
    <property type="evidence" value="ECO:0007669"/>
    <property type="project" value="InterPro"/>
</dbReference>
<feature type="transmembrane region" description="Helical" evidence="6">
    <location>
        <begin position="160"/>
        <end position="180"/>
    </location>
</feature>
<dbReference type="OrthoDB" id="3257095at2759"/>
<dbReference type="GO" id="GO:0016020">
    <property type="term" value="C:membrane"/>
    <property type="evidence" value="ECO:0007669"/>
    <property type="project" value="UniProtKB-SubCell"/>
</dbReference>
<feature type="transmembrane region" description="Helical" evidence="6">
    <location>
        <begin position="69"/>
        <end position="89"/>
    </location>
</feature>
<feature type="transmembrane region" description="Helical" evidence="6">
    <location>
        <begin position="192"/>
        <end position="209"/>
    </location>
</feature>
<evidence type="ECO:0000256" key="6">
    <source>
        <dbReference type="SAM" id="Phobius"/>
    </source>
</evidence>
<evidence type="ECO:0000256" key="4">
    <source>
        <dbReference type="ARBA" id="ARBA00022989"/>
    </source>
</evidence>
<dbReference type="PROSITE" id="PS00218">
    <property type="entry name" value="AMINO_ACID_PERMEASE_1"/>
    <property type="match status" value="1"/>
</dbReference>
<gene>
    <name evidence="7" type="ORF">P280DRAFT_544666</name>
</gene>
<evidence type="ECO:0000256" key="3">
    <source>
        <dbReference type="ARBA" id="ARBA00022692"/>
    </source>
</evidence>